<gene>
    <name evidence="1" type="ORF">CCACVL1_16681</name>
</gene>
<evidence type="ECO:0000313" key="2">
    <source>
        <dbReference type="Proteomes" id="UP000188268"/>
    </source>
</evidence>
<dbReference type="EMBL" id="AWWV01011101">
    <property type="protein sequence ID" value="OMO74490.1"/>
    <property type="molecule type" value="Genomic_DNA"/>
</dbReference>
<sequence>MIAAKRAWSLYKKKKAAFITWPLALWTRDSPPPVPLPRLLQKPEPQNHNSFFT</sequence>
<name>A0A1R3HW35_COCAP</name>
<accession>A0A1R3HW35</accession>
<proteinExistence type="predicted"/>
<keyword evidence="2" id="KW-1185">Reference proteome</keyword>
<protein>
    <submittedName>
        <fullName evidence="1">Uncharacterized protein</fullName>
    </submittedName>
</protein>
<organism evidence="1 2">
    <name type="scientific">Corchorus capsularis</name>
    <name type="common">Jute</name>
    <dbReference type="NCBI Taxonomy" id="210143"/>
    <lineage>
        <taxon>Eukaryota</taxon>
        <taxon>Viridiplantae</taxon>
        <taxon>Streptophyta</taxon>
        <taxon>Embryophyta</taxon>
        <taxon>Tracheophyta</taxon>
        <taxon>Spermatophyta</taxon>
        <taxon>Magnoliopsida</taxon>
        <taxon>eudicotyledons</taxon>
        <taxon>Gunneridae</taxon>
        <taxon>Pentapetalae</taxon>
        <taxon>rosids</taxon>
        <taxon>malvids</taxon>
        <taxon>Malvales</taxon>
        <taxon>Malvaceae</taxon>
        <taxon>Grewioideae</taxon>
        <taxon>Apeibeae</taxon>
        <taxon>Corchorus</taxon>
    </lineage>
</organism>
<dbReference type="AlphaFoldDB" id="A0A1R3HW35"/>
<dbReference type="Gramene" id="OMO74490">
    <property type="protein sequence ID" value="OMO74490"/>
    <property type="gene ID" value="CCACVL1_16681"/>
</dbReference>
<comment type="caution">
    <text evidence="1">The sequence shown here is derived from an EMBL/GenBank/DDBJ whole genome shotgun (WGS) entry which is preliminary data.</text>
</comment>
<dbReference type="Proteomes" id="UP000188268">
    <property type="component" value="Unassembled WGS sequence"/>
</dbReference>
<evidence type="ECO:0000313" key="1">
    <source>
        <dbReference type="EMBL" id="OMO74490.1"/>
    </source>
</evidence>
<reference evidence="1 2" key="1">
    <citation type="submission" date="2013-09" db="EMBL/GenBank/DDBJ databases">
        <title>Corchorus capsularis genome sequencing.</title>
        <authorList>
            <person name="Alam M."/>
            <person name="Haque M.S."/>
            <person name="Islam M.S."/>
            <person name="Emdad E.M."/>
            <person name="Islam M.M."/>
            <person name="Ahmed B."/>
            <person name="Halim A."/>
            <person name="Hossen Q.M.M."/>
            <person name="Hossain M.Z."/>
            <person name="Ahmed R."/>
            <person name="Khan M.M."/>
            <person name="Islam R."/>
            <person name="Rashid M.M."/>
            <person name="Khan S.A."/>
            <person name="Rahman M.S."/>
            <person name="Alam M."/>
        </authorList>
    </citation>
    <scope>NUCLEOTIDE SEQUENCE [LARGE SCALE GENOMIC DNA]</scope>
    <source>
        <strain evidence="2">cv. CVL-1</strain>
        <tissue evidence="1">Whole seedling</tissue>
    </source>
</reference>